<organism evidence="2 3">
    <name type="scientific">Prorocentrum cordatum</name>
    <dbReference type="NCBI Taxonomy" id="2364126"/>
    <lineage>
        <taxon>Eukaryota</taxon>
        <taxon>Sar</taxon>
        <taxon>Alveolata</taxon>
        <taxon>Dinophyceae</taxon>
        <taxon>Prorocentrales</taxon>
        <taxon>Prorocentraceae</taxon>
        <taxon>Prorocentrum</taxon>
    </lineage>
</organism>
<feature type="chain" id="PRO_5046020570" description="Protein-tyrosine sulfotransferase" evidence="1">
    <location>
        <begin position="29"/>
        <end position="292"/>
    </location>
</feature>
<dbReference type="PANTHER" id="PTHR15723">
    <property type="entry name" value="CARBOHYDRATE SULFOTRANSFERASE 15"/>
    <property type="match status" value="1"/>
</dbReference>
<feature type="signal peptide" evidence="1">
    <location>
        <begin position="1"/>
        <end position="28"/>
    </location>
</feature>
<proteinExistence type="predicted"/>
<dbReference type="EMBL" id="CAUYUJ010020676">
    <property type="protein sequence ID" value="CAK0899836.1"/>
    <property type="molecule type" value="Genomic_DNA"/>
</dbReference>
<comment type="caution">
    <text evidence="2">The sequence shown here is derived from an EMBL/GenBank/DDBJ whole genome shotgun (WGS) entry which is preliminary data.</text>
</comment>
<evidence type="ECO:0008006" key="4">
    <source>
        <dbReference type="Google" id="ProtNLM"/>
    </source>
</evidence>
<dbReference type="Proteomes" id="UP001189429">
    <property type="component" value="Unassembled WGS sequence"/>
</dbReference>
<dbReference type="PANTHER" id="PTHR15723:SF0">
    <property type="entry name" value="CARBOHYDRATE SULFOTRANSFERASE 15"/>
    <property type="match status" value="1"/>
</dbReference>
<dbReference type="InterPro" id="IPR052654">
    <property type="entry name" value="CS_Sulfotransferase"/>
</dbReference>
<protein>
    <recommendedName>
        <fullName evidence="4">Protein-tyrosine sulfotransferase</fullName>
    </recommendedName>
</protein>
<dbReference type="Gene3D" id="3.40.50.300">
    <property type="entry name" value="P-loop containing nucleotide triphosphate hydrolases"/>
    <property type="match status" value="1"/>
</dbReference>
<feature type="non-terminal residue" evidence="2">
    <location>
        <position position="292"/>
    </location>
</feature>
<dbReference type="SUPFAM" id="SSF52540">
    <property type="entry name" value="P-loop containing nucleoside triphosphate hydrolases"/>
    <property type="match status" value="1"/>
</dbReference>
<evidence type="ECO:0000313" key="3">
    <source>
        <dbReference type="Proteomes" id="UP001189429"/>
    </source>
</evidence>
<reference evidence="2" key="1">
    <citation type="submission" date="2023-10" db="EMBL/GenBank/DDBJ databases">
        <authorList>
            <person name="Chen Y."/>
            <person name="Shah S."/>
            <person name="Dougan E. K."/>
            <person name="Thang M."/>
            <person name="Chan C."/>
        </authorList>
    </citation>
    <scope>NUCLEOTIDE SEQUENCE [LARGE SCALE GENOMIC DNA]</scope>
</reference>
<name>A0ABN9XJ67_9DINO</name>
<evidence type="ECO:0000256" key="1">
    <source>
        <dbReference type="SAM" id="SignalP"/>
    </source>
</evidence>
<keyword evidence="1" id="KW-0732">Signal</keyword>
<evidence type="ECO:0000313" key="2">
    <source>
        <dbReference type="EMBL" id="CAK0899836.1"/>
    </source>
</evidence>
<sequence length="292" mass="31436">MGRPRLSAAPARLLSLAAVAARARLGAALASAELVRELGPVPADAPPRLRCIVEGMGSCLAPEGSTAGAEQVPGGARCLSVGLEQCQQRRGEWLGPRLPPQWQRLKGSLSPCYADGPGGRVRCLPLVLNLAPSKSGTEDLYKRLLAHPAVVKNDGIGSTNYEGFYASKEPTFWTHAEVDNYTLEDFARAYDQLAITVADMAKVQGQPRPTSSKLLNFMKMFRKKRRRELAGIANAVGIDFSAVTMDASPALIYAAMPESRFVALMRDPVKRAESQWNFAFARIDSPGCPLAG</sequence>
<keyword evidence="3" id="KW-1185">Reference proteome</keyword>
<dbReference type="InterPro" id="IPR027417">
    <property type="entry name" value="P-loop_NTPase"/>
</dbReference>
<gene>
    <name evidence="2" type="ORF">PCOR1329_LOCUS77270</name>
</gene>
<accession>A0ABN9XJ67</accession>